<sequence length="771" mass="80212">MTPRPFTGAVRADVEVAVVARDGTCARAIAAAVVALSAVLVTLVLPVVPVVSVEPAPAAAASSYGYPRAAPPGRGHGHRSSDAVTVRLESLSPAVLRRRDDVLTLGGTVVNDSRRRISGARVAVRVGREALGTRSGLAVAAGRTALTRADGEEIPGRAQRLPSLAPGATHDFRLRVPVPELGPVGAGAYGLTVDVAREDGPVLGLARTFLPGYPDGTAFEPLRTTVLWPVTGTPRMEALTLRTPGRVRPVFRDDALAAEFAEGGRLRQLVETGGRLPVTWVVDPDLVAQARAMVDGYRVARTPGSTDPRHTTEGRGGRAAAGWLAALKGAVRGQDVVALPYADPDLASLARGGRGGDALAGLLRRASRAGKQVVDRELSTDSRADVAWPAGGAVDGGIAGYAERLGLGTVLATGSTVAGLRRSSGALVTAGATDDRAVALGERLTALTYDSTIASLLARNRQGAPQAAAAGAPLRLGLRQRLLAESLTAVRELPYAPRALVVVPPRRMSAGAVRALAEAVSEGRDAGWLEPSRLEVAVHDPEPGQLREPTSYPVALRASELPARSLGAVARDLERLRALSKVLSDPGRTTAAAHAAMARAVSMSWRGDPAAARSYRLGVSRYLSASIDSVRLVPKTTVTVAGQSAIIPVTVDNGLQQDLTGVELRVVSSRPERLDTVDRAVGVRASRAVSRTVRVRVRAHANGPVRLTARLYTSSDGRPWGRPITFMAEVRSVPSGAVAFVAGGVGLMVLAAAVRLRRARGRGGEPPGARG</sequence>
<dbReference type="Proteomes" id="UP001180754">
    <property type="component" value="Unassembled WGS sequence"/>
</dbReference>
<evidence type="ECO:0000256" key="1">
    <source>
        <dbReference type="SAM" id="MobiDB-lite"/>
    </source>
</evidence>
<protein>
    <submittedName>
        <fullName evidence="3">DUF6049 family protein</fullName>
    </submittedName>
</protein>
<accession>A0ABU2XL74</accession>
<dbReference type="RefSeq" id="WP_311726726.1">
    <property type="nucleotide sequence ID" value="NZ_JAVRFD010000013.1"/>
</dbReference>
<evidence type="ECO:0000256" key="2">
    <source>
        <dbReference type="SAM" id="Phobius"/>
    </source>
</evidence>
<keyword evidence="2" id="KW-0472">Membrane</keyword>
<comment type="caution">
    <text evidence="3">The sequence shown here is derived from an EMBL/GenBank/DDBJ whole genome shotgun (WGS) entry which is preliminary data.</text>
</comment>
<gene>
    <name evidence="3" type="ORF">RND15_26595</name>
</gene>
<organism evidence="3 4">
    <name type="scientific">Streptomyces lonegramiae</name>
    <dbReference type="NCBI Taxonomy" id="3075524"/>
    <lineage>
        <taxon>Bacteria</taxon>
        <taxon>Bacillati</taxon>
        <taxon>Actinomycetota</taxon>
        <taxon>Actinomycetes</taxon>
        <taxon>Kitasatosporales</taxon>
        <taxon>Streptomycetaceae</taxon>
        <taxon>Streptomyces</taxon>
    </lineage>
</organism>
<feature type="region of interest" description="Disordered" evidence="1">
    <location>
        <begin position="62"/>
        <end position="83"/>
    </location>
</feature>
<keyword evidence="2" id="KW-1133">Transmembrane helix</keyword>
<dbReference type="Pfam" id="PF19516">
    <property type="entry name" value="DUF6049"/>
    <property type="match status" value="1"/>
</dbReference>
<proteinExistence type="predicted"/>
<feature type="transmembrane region" description="Helical" evidence="2">
    <location>
        <begin position="733"/>
        <end position="754"/>
    </location>
</feature>
<evidence type="ECO:0000313" key="4">
    <source>
        <dbReference type="Proteomes" id="UP001180754"/>
    </source>
</evidence>
<dbReference type="InterPro" id="IPR046112">
    <property type="entry name" value="DUF6049"/>
</dbReference>
<feature type="transmembrane region" description="Helical" evidence="2">
    <location>
        <begin position="28"/>
        <end position="48"/>
    </location>
</feature>
<keyword evidence="4" id="KW-1185">Reference proteome</keyword>
<keyword evidence="2" id="KW-0812">Transmembrane</keyword>
<evidence type="ECO:0000313" key="3">
    <source>
        <dbReference type="EMBL" id="MDT0546255.1"/>
    </source>
</evidence>
<name>A0ABU2XL74_9ACTN</name>
<dbReference type="EMBL" id="JAVRFD010000013">
    <property type="protein sequence ID" value="MDT0546255.1"/>
    <property type="molecule type" value="Genomic_DNA"/>
</dbReference>
<reference evidence="3" key="1">
    <citation type="submission" date="2024-05" db="EMBL/GenBank/DDBJ databases">
        <title>30 novel species of actinomycetes from the DSMZ collection.</title>
        <authorList>
            <person name="Nouioui I."/>
        </authorList>
    </citation>
    <scope>NUCLEOTIDE SEQUENCE</scope>
    <source>
        <strain evidence="3">DSM 41529</strain>
    </source>
</reference>